<dbReference type="PANTHER" id="PTHR30055">
    <property type="entry name" value="HTH-TYPE TRANSCRIPTIONAL REGULATOR RUTR"/>
    <property type="match status" value="1"/>
</dbReference>
<evidence type="ECO:0000256" key="1">
    <source>
        <dbReference type="ARBA" id="ARBA00023125"/>
    </source>
</evidence>
<dbReference type="RefSeq" id="WP_007576307.1">
    <property type="nucleotide sequence ID" value="NZ_AGUD01000226.1"/>
</dbReference>
<dbReference type="InterPro" id="IPR050109">
    <property type="entry name" value="HTH-type_TetR-like_transc_reg"/>
</dbReference>
<dbReference type="InterPro" id="IPR001647">
    <property type="entry name" value="HTH_TetR"/>
</dbReference>
<comment type="caution">
    <text evidence="5">The sequence shown here is derived from an EMBL/GenBank/DDBJ whole genome shotgun (WGS) entry which is preliminary data.</text>
</comment>
<feature type="domain" description="HTH tetR-type" evidence="4">
    <location>
        <begin position="45"/>
        <end position="105"/>
    </location>
</feature>
<dbReference type="PROSITE" id="PS50977">
    <property type="entry name" value="HTH_TETR_2"/>
    <property type="match status" value="1"/>
</dbReference>
<evidence type="ECO:0000259" key="4">
    <source>
        <dbReference type="PROSITE" id="PS50977"/>
    </source>
</evidence>
<proteinExistence type="predicted"/>
<evidence type="ECO:0000313" key="6">
    <source>
        <dbReference type="Proteomes" id="UP000005143"/>
    </source>
</evidence>
<dbReference type="SUPFAM" id="SSF46689">
    <property type="entry name" value="Homeodomain-like"/>
    <property type="match status" value="1"/>
</dbReference>
<dbReference type="GO" id="GO:0003700">
    <property type="term" value="F:DNA-binding transcription factor activity"/>
    <property type="evidence" value="ECO:0007669"/>
    <property type="project" value="TreeGrafter"/>
</dbReference>
<dbReference type="PANTHER" id="PTHR30055:SF226">
    <property type="entry name" value="HTH-TYPE TRANSCRIPTIONAL REGULATOR PKSA"/>
    <property type="match status" value="1"/>
</dbReference>
<dbReference type="AlphaFoldDB" id="H0E7K1"/>
<dbReference type="Proteomes" id="UP000005143">
    <property type="component" value="Unassembled WGS sequence"/>
</dbReference>
<dbReference type="Gene3D" id="1.10.357.10">
    <property type="entry name" value="Tetracycline Repressor, domain 2"/>
    <property type="match status" value="1"/>
</dbReference>
<dbReference type="EMBL" id="AGUD01000226">
    <property type="protein sequence ID" value="EHN10336.1"/>
    <property type="molecule type" value="Genomic_DNA"/>
</dbReference>
<feature type="compositionally biased region" description="Pro residues" evidence="3">
    <location>
        <begin position="19"/>
        <end position="30"/>
    </location>
</feature>
<gene>
    <name evidence="5" type="ORF">PAI11_28030</name>
</gene>
<keyword evidence="6" id="KW-1185">Reference proteome</keyword>
<name>H0E7K1_9ACTN</name>
<feature type="region of interest" description="Disordered" evidence="3">
    <location>
        <begin position="1"/>
        <end position="45"/>
    </location>
</feature>
<dbReference type="GO" id="GO:0000976">
    <property type="term" value="F:transcription cis-regulatory region binding"/>
    <property type="evidence" value="ECO:0007669"/>
    <property type="project" value="TreeGrafter"/>
</dbReference>
<dbReference type="InterPro" id="IPR009057">
    <property type="entry name" value="Homeodomain-like_sf"/>
</dbReference>
<evidence type="ECO:0000313" key="5">
    <source>
        <dbReference type="EMBL" id="EHN10336.1"/>
    </source>
</evidence>
<sequence length="241" mass="25602">MTDRAPDTERPGAAAPGSPAEPPRAAPPARPALSRTSPPPTRKGLRQSDAILDAALRSVAHHGYAATSVGRVAKEAGVTKRMVLYYFATRTHLIDLMVRRIGERLVAQVREAIEQQDDPVAALGAGVSGLWDGFTSDRVLIAAYFGVVSEAALDERLRPAATAVIDDFKALVPAWLDRVPGTRERLLVDEETLSVLVVAGVRGLLLEFLERGDGPSLQRAIAAFQRGLAAMLAPAGSDRAG</sequence>
<evidence type="ECO:0000256" key="2">
    <source>
        <dbReference type="PROSITE-ProRule" id="PRU00335"/>
    </source>
</evidence>
<dbReference type="PRINTS" id="PR00455">
    <property type="entry name" value="HTHTETR"/>
</dbReference>
<feature type="DNA-binding region" description="H-T-H motif" evidence="2">
    <location>
        <begin position="68"/>
        <end position="87"/>
    </location>
</feature>
<organism evidence="5 6">
    <name type="scientific">Patulibacter medicamentivorans</name>
    <dbReference type="NCBI Taxonomy" id="1097667"/>
    <lineage>
        <taxon>Bacteria</taxon>
        <taxon>Bacillati</taxon>
        <taxon>Actinomycetota</taxon>
        <taxon>Thermoleophilia</taxon>
        <taxon>Solirubrobacterales</taxon>
        <taxon>Patulibacteraceae</taxon>
        <taxon>Patulibacter</taxon>
    </lineage>
</organism>
<dbReference type="OrthoDB" id="5177743at2"/>
<protein>
    <recommendedName>
        <fullName evidence="4">HTH tetR-type domain-containing protein</fullName>
    </recommendedName>
</protein>
<accession>H0E7K1</accession>
<keyword evidence="1 2" id="KW-0238">DNA-binding</keyword>
<evidence type="ECO:0000256" key="3">
    <source>
        <dbReference type="SAM" id="MobiDB-lite"/>
    </source>
</evidence>
<feature type="compositionally biased region" description="Basic and acidic residues" evidence="3">
    <location>
        <begin position="1"/>
        <end position="10"/>
    </location>
</feature>
<reference evidence="5 6" key="1">
    <citation type="journal article" date="2013" name="Biodegradation">
        <title>Quantitative proteomic analysis of ibuprofen-degrading Patulibacter sp. strain I11.</title>
        <authorList>
            <person name="Almeida B."/>
            <person name="Kjeldal H."/>
            <person name="Lolas I."/>
            <person name="Knudsen A.D."/>
            <person name="Carvalho G."/>
            <person name="Nielsen K.L."/>
            <person name="Barreto Crespo M.T."/>
            <person name="Stensballe A."/>
            <person name="Nielsen J.L."/>
        </authorList>
    </citation>
    <scope>NUCLEOTIDE SEQUENCE [LARGE SCALE GENOMIC DNA]</scope>
    <source>
        <strain evidence="5 6">I11</strain>
    </source>
</reference>
<dbReference type="Pfam" id="PF00440">
    <property type="entry name" value="TetR_N"/>
    <property type="match status" value="1"/>
</dbReference>